<evidence type="ECO:0000313" key="4">
    <source>
        <dbReference type="EMBL" id="GAA3707128.1"/>
    </source>
</evidence>
<dbReference type="Pfam" id="PF13847">
    <property type="entry name" value="Methyltransf_31"/>
    <property type="match status" value="1"/>
</dbReference>
<comment type="caution">
    <text evidence="4">The sequence shown here is derived from an EMBL/GenBank/DDBJ whole genome shotgun (WGS) entry which is preliminary data.</text>
</comment>
<evidence type="ECO:0000259" key="2">
    <source>
        <dbReference type="Pfam" id="PF13847"/>
    </source>
</evidence>
<keyword evidence="5" id="KW-1185">Reference proteome</keyword>
<dbReference type="CDD" id="cd02440">
    <property type="entry name" value="AdoMet_MTases"/>
    <property type="match status" value="1"/>
</dbReference>
<dbReference type="EMBL" id="BAAAYX010000010">
    <property type="protein sequence ID" value="GAA3707128.1"/>
    <property type="molecule type" value="Genomic_DNA"/>
</dbReference>
<accession>A0ABP7DP57</accession>
<reference evidence="5" key="1">
    <citation type="journal article" date="2019" name="Int. J. Syst. Evol. Microbiol.">
        <title>The Global Catalogue of Microorganisms (GCM) 10K type strain sequencing project: providing services to taxonomists for standard genome sequencing and annotation.</title>
        <authorList>
            <consortium name="The Broad Institute Genomics Platform"/>
            <consortium name="The Broad Institute Genome Sequencing Center for Infectious Disease"/>
            <person name="Wu L."/>
            <person name="Ma J."/>
        </authorList>
    </citation>
    <scope>NUCLEOTIDE SEQUENCE [LARGE SCALE GENOMIC DNA]</scope>
    <source>
        <strain evidence="5">JCM 16548</strain>
    </source>
</reference>
<feature type="domain" description="Methyltransferase" evidence="2">
    <location>
        <begin position="193"/>
        <end position="298"/>
    </location>
</feature>
<dbReference type="Proteomes" id="UP001500051">
    <property type="component" value="Unassembled WGS sequence"/>
</dbReference>
<dbReference type="InterPro" id="IPR048711">
    <property type="entry name" value="WHD_Rv2258c"/>
</dbReference>
<feature type="domain" description="S-adenosylmethionine-dependent methyltransferase Rv2258c-like winged HTH" evidence="3">
    <location>
        <begin position="48"/>
        <end position="116"/>
    </location>
</feature>
<dbReference type="GO" id="GO:0032259">
    <property type="term" value="P:methylation"/>
    <property type="evidence" value="ECO:0007669"/>
    <property type="project" value="UniProtKB-KW"/>
</dbReference>
<dbReference type="InterPro" id="IPR053173">
    <property type="entry name" value="SAM-binding_MTase"/>
</dbReference>
<keyword evidence="4" id="KW-0808">Transferase</keyword>
<sequence length="372" mass="39208">MTQTVMTGEPTRSADAGAGAGHDADPDKVMAFVNRAIEEVGATLNAGLVVLGDRLGYYRAMAAHGPVDAAALAAATSTAEPYVREWLNGQAAGGFVDYDPATRTYTLPVEHAIALTDESSPAFLPGFFQLALGILHDTDAVVEAARHGGGVGWHQHCSDVFLGVERFFRPGYQANLVADWLPAVGAVDRLEQGALVADLGCGHGSSTILLAQAFPRCTVIGYDYHPESIAIASERADRAGVGERVRFEQASAQAFPGTGFDLITTFDALHDMGDPVGAARHVRAALADDGIWMVVEPMAGDRPEDNFTPVGRVYYGGSTLLCTPASLAQDVGLGLGNQLGANRLREITVAGGFSRFRVAAETPFNLILDVRP</sequence>
<dbReference type="PANTHER" id="PTHR45128:SF2">
    <property type="entry name" value="METHYLTRANSFERASE DOMAIN-CONTAINING PROTEIN"/>
    <property type="match status" value="1"/>
</dbReference>
<protein>
    <submittedName>
        <fullName evidence="4">Class I SAM-dependent methyltransferase</fullName>
    </submittedName>
</protein>
<dbReference type="InterPro" id="IPR036390">
    <property type="entry name" value="WH_DNA-bd_sf"/>
</dbReference>
<gene>
    <name evidence="4" type="ORF">GCM10022204_26320</name>
</gene>
<dbReference type="RefSeq" id="WP_344812837.1">
    <property type="nucleotide sequence ID" value="NZ_BAAAYX010000010.1"/>
</dbReference>
<proteinExistence type="predicted"/>
<organism evidence="4 5">
    <name type="scientific">Microlunatus aurantiacus</name>
    <dbReference type="NCBI Taxonomy" id="446786"/>
    <lineage>
        <taxon>Bacteria</taxon>
        <taxon>Bacillati</taxon>
        <taxon>Actinomycetota</taxon>
        <taxon>Actinomycetes</taxon>
        <taxon>Propionibacteriales</taxon>
        <taxon>Propionibacteriaceae</taxon>
        <taxon>Microlunatus</taxon>
    </lineage>
</organism>
<evidence type="ECO:0000313" key="5">
    <source>
        <dbReference type="Proteomes" id="UP001500051"/>
    </source>
</evidence>
<keyword evidence="4" id="KW-0489">Methyltransferase</keyword>
<feature type="region of interest" description="Disordered" evidence="1">
    <location>
        <begin position="1"/>
        <end position="22"/>
    </location>
</feature>
<dbReference type="SUPFAM" id="SSF53335">
    <property type="entry name" value="S-adenosyl-L-methionine-dependent methyltransferases"/>
    <property type="match status" value="1"/>
</dbReference>
<dbReference type="Pfam" id="PF21320">
    <property type="entry name" value="WHD_Rv2258c"/>
    <property type="match status" value="1"/>
</dbReference>
<dbReference type="SUPFAM" id="SSF46785">
    <property type="entry name" value="Winged helix' DNA-binding domain"/>
    <property type="match status" value="1"/>
</dbReference>
<dbReference type="PANTHER" id="PTHR45128">
    <property type="entry name" value="METHYLTRANSFERASE TYPE 11"/>
    <property type="match status" value="1"/>
</dbReference>
<dbReference type="GO" id="GO:0008168">
    <property type="term" value="F:methyltransferase activity"/>
    <property type="evidence" value="ECO:0007669"/>
    <property type="project" value="UniProtKB-KW"/>
</dbReference>
<dbReference type="Gene3D" id="3.40.50.150">
    <property type="entry name" value="Vaccinia Virus protein VP39"/>
    <property type="match status" value="1"/>
</dbReference>
<dbReference type="InterPro" id="IPR025714">
    <property type="entry name" value="Methyltranfer_dom"/>
</dbReference>
<evidence type="ECO:0000259" key="3">
    <source>
        <dbReference type="Pfam" id="PF21320"/>
    </source>
</evidence>
<name>A0ABP7DP57_9ACTN</name>
<evidence type="ECO:0000256" key="1">
    <source>
        <dbReference type="SAM" id="MobiDB-lite"/>
    </source>
</evidence>
<dbReference type="InterPro" id="IPR029063">
    <property type="entry name" value="SAM-dependent_MTases_sf"/>
</dbReference>